<dbReference type="AlphaFoldDB" id="A0A7C1FIX3"/>
<dbReference type="InterPro" id="IPR018649">
    <property type="entry name" value="SHOCT"/>
</dbReference>
<keyword evidence="1" id="KW-1133">Transmembrane helix</keyword>
<reference evidence="3" key="1">
    <citation type="journal article" date="2020" name="mSystems">
        <title>Genome- and Community-Level Interaction Insights into Carbon Utilization and Element Cycling Functions of Hydrothermarchaeota in Hydrothermal Sediment.</title>
        <authorList>
            <person name="Zhou Z."/>
            <person name="Liu Y."/>
            <person name="Xu W."/>
            <person name="Pan J."/>
            <person name="Luo Z.H."/>
            <person name="Li M."/>
        </authorList>
    </citation>
    <scope>NUCLEOTIDE SEQUENCE [LARGE SCALE GENOMIC DNA]</scope>
    <source>
        <strain evidence="3">SpSt-289</strain>
    </source>
</reference>
<feature type="transmembrane region" description="Helical" evidence="1">
    <location>
        <begin position="12"/>
        <end position="32"/>
    </location>
</feature>
<gene>
    <name evidence="3" type="ORF">ENQ20_20810</name>
</gene>
<sequence>MMGPWGWSGMWLGWLLMFGFIVAVILLIVWLVRLSVAGRNENVDEGRVMQRGESALEILRARYARGEISKEEYLEMRATLSQ</sequence>
<evidence type="ECO:0000259" key="2">
    <source>
        <dbReference type="Pfam" id="PF09851"/>
    </source>
</evidence>
<organism evidence="3">
    <name type="scientific">Caldilinea aerophila</name>
    <dbReference type="NCBI Taxonomy" id="133453"/>
    <lineage>
        <taxon>Bacteria</taxon>
        <taxon>Bacillati</taxon>
        <taxon>Chloroflexota</taxon>
        <taxon>Caldilineae</taxon>
        <taxon>Caldilineales</taxon>
        <taxon>Caldilineaceae</taxon>
        <taxon>Caldilinea</taxon>
    </lineage>
</organism>
<dbReference type="Pfam" id="PF09851">
    <property type="entry name" value="SHOCT"/>
    <property type="match status" value="1"/>
</dbReference>
<feature type="domain" description="SHOCT" evidence="2">
    <location>
        <begin position="54"/>
        <end position="80"/>
    </location>
</feature>
<accession>A0A7C1FIX3</accession>
<proteinExistence type="predicted"/>
<name>A0A7C1FIX3_9CHLR</name>
<keyword evidence="1" id="KW-0812">Transmembrane</keyword>
<evidence type="ECO:0000313" key="3">
    <source>
        <dbReference type="EMBL" id="HDX33899.1"/>
    </source>
</evidence>
<keyword evidence="1" id="KW-0472">Membrane</keyword>
<comment type="caution">
    <text evidence="3">The sequence shown here is derived from an EMBL/GenBank/DDBJ whole genome shotgun (WGS) entry which is preliminary data.</text>
</comment>
<dbReference type="EMBL" id="DSMG01000210">
    <property type="protein sequence ID" value="HDX33899.1"/>
    <property type="molecule type" value="Genomic_DNA"/>
</dbReference>
<protein>
    <submittedName>
        <fullName evidence="3">SHOCT domain-containing protein</fullName>
    </submittedName>
</protein>
<evidence type="ECO:0000256" key="1">
    <source>
        <dbReference type="SAM" id="Phobius"/>
    </source>
</evidence>